<feature type="compositionally biased region" description="Acidic residues" evidence="2">
    <location>
        <begin position="339"/>
        <end position="351"/>
    </location>
</feature>
<dbReference type="EMBL" id="CP016761">
    <property type="protein sequence ID" value="ANX13709.1"/>
    <property type="molecule type" value="Genomic_DNA"/>
</dbReference>
<feature type="compositionally biased region" description="Low complexity" evidence="2">
    <location>
        <begin position="328"/>
        <end position="338"/>
    </location>
</feature>
<evidence type="ECO:0000256" key="1">
    <source>
        <dbReference type="ARBA" id="ARBA00006068"/>
    </source>
</evidence>
<dbReference type="NCBIfam" id="TIGR00350">
    <property type="entry name" value="lytR_cpsA_psr"/>
    <property type="match status" value="1"/>
</dbReference>
<dbReference type="Proteomes" id="UP000077412">
    <property type="component" value="Chromosome"/>
</dbReference>
<organism evidence="4 5">
    <name type="scientific">Fictibacillus arsenicus</name>
    <dbReference type="NCBI Taxonomy" id="255247"/>
    <lineage>
        <taxon>Bacteria</taxon>
        <taxon>Bacillati</taxon>
        <taxon>Bacillota</taxon>
        <taxon>Bacilli</taxon>
        <taxon>Bacillales</taxon>
        <taxon>Fictibacillaceae</taxon>
        <taxon>Fictibacillus</taxon>
    </lineage>
</organism>
<name>A0A1B1Z8M1_9BACL</name>
<dbReference type="Pfam" id="PF03816">
    <property type="entry name" value="LytR_cpsA_psr"/>
    <property type="match status" value="1"/>
</dbReference>
<gene>
    <name evidence="4" type="ORF">ABE41_017000</name>
</gene>
<dbReference type="Gene3D" id="3.40.630.190">
    <property type="entry name" value="LCP protein"/>
    <property type="match status" value="1"/>
</dbReference>
<sequence length="351" mass="39205">MNRKVMRQRRKKRRRILFIFVPLLVIVLASVGYGSYLTYKLANATSNANEELGRGGKSEKREQAVDPSEDHFSVLLAGVDDSSTRGFSANGDYKGVRTDALILATFNREDKSVKMVSMPRDSKVEIPGRRNTDRIAHAHSYGGMDLTVETVEELFDVPVDYYVKLNFDAFLEIVDALGGVEINVEKEITEQNSKDEAGAIHLEPGLQELGPEEALAYARTRKLDSDIYRGDRQKQLVEAIIKKSAQMESIPKYGTVIDSVGDNMATNFTFGNILALFKYSKSIDTIENLKLEGFDDTSTGAYYYALDENSVEEVSEKLKSHLELPGYEYNPSTESSTNESEENGSEDTETP</sequence>
<feature type="compositionally biased region" description="Basic and acidic residues" evidence="2">
    <location>
        <begin position="51"/>
        <end position="67"/>
    </location>
</feature>
<feature type="region of interest" description="Disordered" evidence="2">
    <location>
        <begin position="322"/>
        <end position="351"/>
    </location>
</feature>
<accession>A0A1B1Z8M1</accession>
<comment type="similarity">
    <text evidence="1">Belongs to the LytR/CpsA/Psr (LCP) family.</text>
</comment>
<dbReference type="InterPro" id="IPR004474">
    <property type="entry name" value="LytR_CpsA_psr"/>
</dbReference>
<dbReference type="InterPro" id="IPR050922">
    <property type="entry name" value="LytR/CpsA/Psr_CW_biosynth"/>
</dbReference>
<evidence type="ECO:0000313" key="4">
    <source>
        <dbReference type="EMBL" id="ANX13709.1"/>
    </source>
</evidence>
<feature type="domain" description="Cell envelope-related transcriptional attenuator" evidence="3">
    <location>
        <begin position="97"/>
        <end position="245"/>
    </location>
</feature>
<keyword evidence="5" id="KW-1185">Reference proteome</keyword>
<proteinExistence type="inferred from homology"/>
<evidence type="ECO:0000259" key="3">
    <source>
        <dbReference type="Pfam" id="PF03816"/>
    </source>
</evidence>
<dbReference type="KEGG" id="far:ABE41_017000"/>
<evidence type="ECO:0000313" key="5">
    <source>
        <dbReference type="Proteomes" id="UP000077412"/>
    </source>
</evidence>
<dbReference type="STRING" id="255247.ABE41_017000"/>
<feature type="region of interest" description="Disordered" evidence="2">
    <location>
        <begin position="48"/>
        <end position="67"/>
    </location>
</feature>
<dbReference type="OrthoDB" id="27330at2"/>
<protein>
    <submittedName>
        <fullName evidence="4">Transcriptional regulator</fullName>
    </submittedName>
</protein>
<dbReference type="GO" id="GO:0071555">
    <property type="term" value="P:cell wall organization"/>
    <property type="evidence" value="ECO:0007669"/>
    <property type="project" value="UniProtKB-KW"/>
</dbReference>
<dbReference type="PANTHER" id="PTHR33392">
    <property type="entry name" value="POLYISOPRENYL-TEICHOIC ACID--PEPTIDOGLYCAN TEICHOIC ACID TRANSFERASE TAGU"/>
    <property type="match status" value="1"/>
</dbReference>
<dbReference type="PANTHER" id="PTHR33392:SF3">
    <property type="entry name" value="POLYISOPRENYL-TEICHOIC ACID--PEPTIDOGLYCAN TEICHOIC ACID TRANSFERASE TAGT"/>
    <property type="match status" value="1"/>
</dbReference>
<evidence type="ECO:0000256" key="2">
    <source>
        <dbReference type="SAM" id="MobiDB-lite"/>
    </source>
</evidence>
<dbReference type="RefSeq" id="WP_066292915.1">
    <property type="nucleotide sequence ID" value="NZ_CP016761.1"/>
</dbReference>
<dbReference type="AlphaFoldDB" id="A0A1B1Z8M1"/>
<reference evidence="4 5" key="1">
    <citation type="submission" date="2016-08" db="EMBL/GenBank/DDBJ databases">
        <title>Complete genome sequence of Fictibacillus arsenicus G25-54, a strain with toxicity to nematodes and a potential arsenic-resistance activity.</title>
        <authorList>
            <person name="Zheng Z."/>
        </authorList>
    </citation>
    <scope>NUCLEOTIDE SEQUENCE [LARGE SCALE GENOMIC DNA]</scope>
    <source>
        <strain evidence="4 5">G25-54</strain>
    </source>
</reference>